<accession>A0A1G9RKH4</accession>
<gene>
    <name evidence="2" type="ORF">SAMN05661010_03728</name>
</gene>
<dbReference type="Proteomes" id="UP000198654">
    <property type="component" value="Unassembled WGS sequence"/>
</dbReference>
<name>A0A1G9RKH4_9GAMM</name>
<sequence>MSFVEFQEAGPSLPPSVFDDKAEFIRVVRRGVPGVVIRDAIHSMGESRELRELFITLLETTSGNLHRYYKRAALSRADSEEVLDTLRMLHHACEVFDDLATTRDWLTCPIPALAGETPLALSDTFQGRKMVMEALRKIEFGEFS</sequence>
<dbReference type="OrthoDB" id="1551317at2"/>
<dbReference type="AlphaFoldDB" id="A0A1G9RKH4"/>
<evidence type="ECO:0000313" key="3">
    <source>
        <dbReference type="Proteomes" id="UP000198654"/>
    </source>
</evidence>
<evidence type="ECO:0000313" key="2">
    <source>
        <dbReference type="EMBL" id="SDM23782.1"/>
    </source>
</evidence>
<dbReference type="EMBL" id="FNGI01000015">
    <property type="protein sequence ID" value="SDM23782.1"/>
    <property type="molecule type" value="Genomic_DNA"/>
</dbReference>
<dbReference type="RefSeq" id="WP_089730780.1">
    <property type="nucleotide sequence ID" value="NZ_FNGI01000015.1"/>
</dbReference>
<proteinExistence type="predicted"/>
<dbReference type="Pfam" id="PF09722">
    <property type="entry name" value="Xre_MbcA_ParS_C"/>
    <property type="match status" value="1"/>
</dbReference>
<keyword evidence="3" id="KW-1185">Reference proteome</keyword>
<dbReference type="STRING" id="119000.SAMN05661010_03728"/>
<dbReference type="InterPro" id="IPR024467">
    <property type="entry name" value="Xre/MbcA/ParS-like_toxin-bd"/>
</dbReference>
<protein>
    <recommendedName>
        <fullName evidence="1">Antitoxin Xre/MbcA/ParS-like toxin-binding domain-containing protein</fullName>
    </recommendedName>
</protein>
<feature type="domain" description="Antitoxin Xre/MbcA/ParS-like toxin-binding" evidence="1">
    <location>
        <begin position="94"/>
        <end position="141"/>
    </location>
</feature>
<organism evidence="2 3">
    <name type="scientific">Modicisalibacter muralis</name>
    <dbReference type="NCBI Taxonomy" id="119000"/>
    <lineage>
        <taxon>Bacteria</taxon>
        <taxon>Pseudomonadati</taxon>
        <taxon>Pseudomonadota</taxon>
        <taxon>Gammaproteobacteria</taxon>
        <taxon>Oceanospirillales</taxon>
        <taxon>Halomonadaceae</taxon>
        <taxon>Modicisalibacter</taxon>
    </lineage>
</organism>
<evidence type="ECO:0000259" key="1">
    <source>
        <dbReference type="Pfam" id="PF09722"/>
    </source>
</evidence>
<reference evidence="2 3" key="1">
    <citation type="submission" date="2016-10" db="EMBL/GenBank/DDBJ databases">
        <authorList>
            <person name="de Groot N.N."/>
        </authorList>
    </citation>
    <scope>NUCLEOTIDE SEQUENCE [LARGE SCALE GENOMIC DNA]</scope>
    <source>
        <strain evidence="2 3">DSM 14789</strain>
    </source>
</reference>